<dbReference type="RefSeq" id="WP_310833769.1">
    <property type="nucleotide sequence ID" value="NZ_JAALHA020000003.1"/>
</dbReference>
<organism evidence="1 2">
    <name type="scientific">Aetokthonos hydrillicola Thurmond2011</name>
    <dbReference type="NCBI Taxonomy" id="2712845"/>
    <lineage>
        <taxon>Bacteria</taxon>
        <taxon>Bacillati</taxon>
        <taxon>Cyanobacteriota</taxon>
        <taxon>Cyanophyceae</taxon>
        <taxon>Nostocales</taxon>
        <taxon>Hapalosiphonaceae</taxon>
        <taxon>Aetokthonos</taxon>
    </lineage>
</organism>
<proteinExistence type="predicted"/>
<comment type="caution">
    <text evidence="1">The sequence shown here is derived from an EMBL/GenBank/DDBJ whole genome shotgun (WGS) entry which is preliminary data.</text>
</comment>
<dbReference type="EMBL" id="JAALHA020000003">
    <property type="protein sequence ID" value="MDR9895013.1"/>
    <property type="molecule type" value="Genomic_DNA"/>
</dbReference>
<keyword evidence="2" id="KW-1185">Reference proteome</keyword>
<dbReference type="AlphaFoldDB" id="A0AAP5I4S2"/>
<name>A0AAP5I4S2_9CYAN</name>
<sequence length="410" mass="46701">MNQQQLRINVLQTFGASNSEITELLVYNQNVFDHNKLKREQIFLPQPEPYIAVWDEYAASAAMDGADAVLKRHLVQFQFPVVRGISETDAYRAATLRGQSVQDMAIATGLILTEPKKLQLWLYQSLAGKIPVIIAGNREDFVTLVQALTKRNEPQPIPDSMGACIVSGYNNWGRVRQYQQQWNSKHKQGNHTQAEWAVEFQLLIRRKELYQDQFIILSPSSYSNVAASSLGLNATEWEELSLKIRLEHECTHYFTRRFLGSMRNNILDELIADYRGIVAAVGHYRADWFLHFVGLESFPVYRRGGRLQNYQGEPPLSEDSFRILQALVKSAAENIECFDQQYSGQQRSLSEQVSILLALTTLTLEELASVQGKALLEAAVSHQRQLFFASLKMSDQLHWINANGNHTLKI</sequence>
<protein>
    <submittedName>
        <fullName evidence="1">Uncharacterized protein</fullName>
    </submittedName>
</protein>
<reference evidence="2" key="1">
    <citation type="journal article" date="2021" name="Science">
        <title>Hunting the eagle killer: A cyanobacterial neurotoxin causes vacuolar myelinopathy.</title>
        <authorList>
            <person name="Breinlinger S."/>
            <person name="Phillips T.J."/>
            <person name="Haram B.N."/>
            <person name="Mares J."/>
            <person name="Martinez Yerena J.A."/>
            <person name="Hrouzek P."/>
            <person name="Sobotka R."/>
            <person name="Henderson W.M."/>
            <person name="Schmieder P."/>
            <person name="Williams S.M."/>
            <person name="Lauderdale J.D."/>
            <person name="Wilde H.D."/>
            <person name="Gerrin W."/>
            <person name="Kust A."/>
            <person name="Washington J.W."/>
            <person name="Wagner C."/>
            <person name="Geier B."/>
            <person name="Liebeke M."/>
            <person name="Enke H."/>
            <person name="Niedermeyer T.H.J."/>
            <person name="Wilde S.B."/>
        </authorList>
    </citation>
    <scope>NUCLEOTIDE SEQUENCE [LARGE SCALE GENOMIC DNA]</scope>
    <source>
        <strain evidence="2">Thurmond2011</strain>
    </source>
</reference>
<dbReference type="Proteomes" id="UP000667802">
    <property type="component" value="Unassembled WGS sequence"/>
</dbReference>
<dbReference type="InterPro" id="IPR054274">
    <property type="entry name" value="DUF7005"/>
</dbReference>
<gene>
    <name evidence="1" type="ORF">G7B40_010595</name>
</gene>
<dbReference type="Pfam" id="PF22541">
    <property type="entry name" value="DUF7005"/>
    <property type="match status" value="1"/>
</dbReference>
<accession>A0AAP5I4S2</accession>
<evidence type="ECO:0000313" key="1">
    <source>
        <dbReference type="EMBL" id="MDR9895013.1"/>
    </source>
</evidence>
<evidence type="ECO:0000313" key="2">
    <source>
        <dbReference type="Proteomes" id="UP000667802"/>
    </source>
</evidence>